<dbReference type="Gene3D" id="1.10.150.520">
    <property type="match status" value="1"/>
</dbReference>
<dbReference type="PROSITE" id="PS01228">
    <property type="entry name" value="COF_1"/>
    <property type="match status" value="1"/>
</dbReference>
<gene>
    <name evidence="2" type="ORF">BON30_25220</name>
</gene>
<keyword evidence="1" id="KW-0378">Hydrolase</keyword>
<dbReference type="SFLD" id="SFLDG01129">
    <property type="entry name" value="C1.5:_HAD__Beta-PGM__Phosphata"/>
    <property type="match status" value="1"/>
</dbReference>
<sequence length="296" mass="33725">MIRLVVTDMDGTLYSWVDYIVPAVEALVGSVERSTGWPRIKIVQALKKVYSKYESNEYPFVLQESEIFAAFPEFGSFDKLVIEPARIAFKDARRKYLQPFPGVIETLEKLKHRGILVVALTDAPRNPVEVRAKQLKLDQLLDAIYCLPGFDFPKNEDGEMKISRYIEQKEQKGEYRTACRLVELPRDYEKPNPLGLRRICEEMHVSPEETLVIGDALKKDMAVAREVGALDCWAEYGTYISLEYLERLEIISAPAITRRHAASILDGDARKSAHPTRRLSNFSQLLEIIDDASAQT</sequence>
<name>A0A1L9B842_9BACT</name>
<evidence type="ECO:0000313" key="2">
    <source>
        <dbReference type="EMBL" id="OJH38426.1"/>
    </source>
</evidence>
<reference evidence="3" key="1">
    <citation type="submission" date="2016-11" db="EMBL/GenBank/DDBJ databases">
        <authorList>
            <person name="Shukria A."/>
            <person name="Stevens D.C."/>
        </authorList>
    </citation>
    <scope>NUCLEOTIDE SEQUENCE [LARGE SCALE GENOMIC DNA]</scope>
    <source>
        <strain evidence="3">Cbfe23</strain>
    </source>
</reference>
<keyword evidence="3" id="KW-1185">Reference proteome</keyword>
<dbReference type="CDD" id="cd01427">
    <property type="entry name" value="HAD_like"/>
    <property type="match status" value="1"/>
</dbReference>
<dbReference type="RefSeq" id="WP_071900931.1">
    <property type="nucleotide sequence ID" value="NZ_MPIN01000006.1"/>
</dbReference>
<protein>
    <recommendedName>
        <fullName evidence="4">Haloacid dehalogenase</fullName>
    </recommendedName>
</protein>
<comment type="caution">
    <text evidence="2">The sequence shown here is derived from an EMBL/GenBank/DDBJ whole genome shotgun (WGS) entry which is preliminary data.</text>
</comment>
<dbReference type="SFLD" id="SFLDS00003">
    <property type="entry name" value="Haloacid_Dehalogenase"/>
    <property type="match status" value="1"/>
</dbReference>
<dbReference type="OrthoDB" id="9800058at2"/>
<dbReference type="PANTHER" id="PTHR43316">
    <property type="entry name" value="HYDROLASE, HALOACID DELAHOGENASE-RELATED"/>
    <property type="match status" value="1"/>
</dbReference>
<dbReference type="Gene3D" id="3.40.50.1000">
    <property type="entry name" value="HAD superfamily/HAD-like"/>
    <property type="match status" value="2"/>
</dbReference>
<proteinExistence type="predicted"/>
<reference evidence="2 3" key="2">
    <citation type="submission" date="2016-12" db="EMBL/GenBank/DDBJ databases">
        <title>Draft Genome Sequence of Cystobacter ferrugineus Strain Cbfe23.</title>
        <authorList>
            <person name="Akbar S."/>
            <person name="Dowd S.E."/>
            <person name="Stevens D.C."/>
        </authorList>
    </citation>
    <scope>NUCLEOTIDE SEQUENCE [LARGE SCALE GENOMIC DNA]</scope>
    <source>
        <strain evidence="2 3">Cbfe23</strain>
    </source>
</reference>
<organism evidence="2 3">
    <name type="scientific">Cystobacter ferrugineus</name>
    <dbReference type="NCBI Taxonomy" id="83449"/>
    <lineage>
        <taxon>Bacteria</taxon>
        <taxon>Pseudomonadati</taxon>
        <taxon>Myxococcota</taxon>
        <taxon>Myxococcia</taxon>
        <taxon>Myxococcales</taxon>
        <taxon>Cystobacterineae</taxon>
        <taxon>Archangiaceae</taxon>
        <taxon>Cystobacter</taxon>
    </lineage>
</organism>
<dbReference type="InterPro" id="IPR036412">
    <property type="entry name" value="HAD-like_sf"/>
</dbReference>
<evidence type="ECO:0000313" key="3">
    <source>
        <dbReference type="Proteomes" id="UP000182229"/>
    </source>
</evidence>
<dbReference type="PANTHER" id="PTHR43316:SF3">
    <property type="entry name" value="HALOACID DEHALOGENASE, TYPE II (AFU_ORTHOLOGUE AFUA_2G07750)-RELATED"/>
    <property type="match status" value="1"/>
</dbReference>
<dbReference type="InterPro" id="IPR023214">
    <property type="entry name" value="HAD_sf"/>
</dbReference>
<dbReference type="EMBL" id="MPIN01000006">
    <property type="protein sequence ID" value="OJH38426.1"/>
    <property type="molecule type" value="Genomic_DNA"/>
</dbReference>
<dbReference type="GO" id="GO:0016787">
    <property type="term" value="F:hydrolase activity"/>
    <property type="evidence" value="ECO:0007669"/>
    <property type="project" value="UniProtKB-KW"/>
</dbReference>
<dbReference type="AlphaFoldDB" id="A0A1L9B842"/>
<dbReference type="Pfam" id="PF00702">
    <property type="entry name" value="Hydrolase"/>
    <property type="match status" value="1"/>
</dbReference>
<dbReference type="SUPFAM" id="SSF56784">
    <property type="entry name" value="HAD-like"/>
    <property type="match status" value="1"/>
</dbReference>
<evidence type="ECO:0000256" key="1">
    <source>
        <dbReference type="ARBA" id="ARBA00022801"/>
    </source>
</evidence>
<evidence type="ECO:0008006" key="4">
    <source>
        <dbReference type="Google" id="ProtNLM"/>
    </source>
</evidence>
<accession>A0A1L9B842</accession>
<dbReference type="Proteomes" id="UP000182229">
    <property type="component" value="Unassembled WGS sequence"/>
</dbReference>
<dbReference type="STRING" id="83449.BON30_25220"/>
<dbReference type="InterPro" id="IPR051540">
    <property type="entry name" value="S-2-haloacid_dehalogenase"/>
</dbReference>